<dbReference type="PANTHER" id="PTHR43236">
    <property type="entry name" value="ANTITOXIN HIGA1"/>
    <property type="match status" value="1"/>
</dbReference>
<proteinExistence type="inferred from homology"/>
<dbReference type="Gene3D" id="1.10.260.40">
    <property type="entry name" value="lambda repressor-like DNA-binding domains"/>
    <property type="match status" value="1"/>
</dbReference>
<dbReference type="GO" id="GO:0003677">
    <property type="term" value="F:DNA binding"/>
    <property type="evidence" value="ECO:0007669"/>
    <property type="project" value="InterPro"/>
</dbReference>
<name>A0A5S4WZN0_9BRAD</name>
<feature type="domain" description="HTH cro/C1-type" evidence="2">
    <location>
        <begin position="15"/>
        <end position="69"/>
    </location>
</feature>
<keyword evidence="4" id="KW-1185">Reference proteome</keyword>
<dbReference type="Proteomes" id="UP000324853">
    <property type="component" value="Unassembled WGS sequence"/>
</dbReference>
<dbReference type="Pfam" id="PF06114">
    <property type="entry name" value="Peptidase_M78"/>
    <property type="match status" value="1"/>
</dbReference>
<dbReference type="InterPro" id="IPR001387">
    <property type="entry name" value="Cro/C1-type_HTH"/>
</dbReference>
<dbReference type="InterPro" id="IPR052345">
    <property type="entry name" value="Rad_response_metalloprotease"/>
</dbReference>
<dbReference type="RefSeq" id="WP_148749646.1">
    <property type="nucleotide sequence ID" value="NZ_VSSR01000008.1"/>
</dbReference>
<dbReference type="SMART" id="SM00530">
    <property type="entry name" value="HTH_XRE"/>
    <property type="match status" value="1"/>
</dbReference>
<accession>A0A5S4WZN0</accession>
<dbReference type="PANTHER" id="PTHR43236:SF2">
    <property type="entry name" value="BLL0069 PROTEIN"/>
    <property type="match status" value="1"/>
</dbReference>
<evidence type="ECO:0000313" key="3">
    <source>
        <dbReference type="EMBL" id="TYL87469.1"/>
    </source>
</evidence>
<gene>
    <name evidence="3" type="ORF">FXB38_04965</name>
</gene>
<dbReference type="InterPro" id="IPR010359">
    <property type="entry name" value="IrrE_HExxH"/>
</dbReference>
<sequence>MAARVPAETFSPGEFIRDELDARGWTQADLAQIMGRPLRLVNELIAGKKQITPDTARGLAMAFGDDDPLYWMNLDSAYRLANSQPADETVSRRSRLYSKFPVRELMKRSWIEPSDNLDVVEHRVCRFYRIKSLEEQPEFAHSAKATQSDTAQYDARNDLQWAWLYRAKELAEAVHSVPYSEANLRRALPKLRALLVAPEELRQVPTILAEAGVRFVIVEFLPGAKIDGAAFWLNEIPVIALSIRFDRVNNFWFVLRHEIEHILNRDGLVTIDVELTERVQGKGDLPPEEIRANTAAAEFLIPKTELDSFIVRVRPLYSEQRILLFAKRIGVHPGIVVGQLQHRDEVPYTHFHKHLVKIREIVTQTALTDGWGTVPRIPGQAGV</sequence>
<evidence type="ECO:0000313" key="4">
    <source>
        <dbReference type="Proteomes" id="UP000324853"/>
    </source>
</evidence>
<evidence type="ECO:0000259" key="2">
    <source>
        <dbReference type="SMART" id="SM00530"/>
    </source>
</evidence>
<protein>
    <submittedName>
        <fullName evidence="3">ImmA/IrrE family metallo-endopeptidase</fullName>
    </submittedName>
</protein>
<dbReference type="AlphaFoldDB" id="A0A5S4WZN0"/>
<organism evidence="3 4">
    <name type="scientific">Bradyrhizobium cytisi</name>
    <dbReference type="NCBI Taxonomy" id="515489"/>
    <lineage>
        <taxon>Bacteria</taxon>
        <taxon>Pseudomonadati</taxon>
        <taxon>Pseudomonadota</taxon>
        <taxon>Alphaproteobacteria</taxon>
        <taxon>Hyphomicrobiales</taxon>
        <taxon>Nitrobacteraceae</taxon>
        <taxon>Bradyrhizobium</taxon>
    </lineage>
</organism>
<comment type="caution">
    <text evidence="3">The sequence shown here is derived from an EMBL/GenBank/DDBJ whole genome shotgun (WGS) entry which is preliminary data.</text>
</comment>
<dbReference type="EMBL" id="VSSR01000008">
    <property type="protein sequence ID" value="TYL87469.1"/>
    <property type="molecule type" value="Genomic_DNA"/>
</dbReference>
<comment type="similarity">
    <text evidence="1">Belongs to the short-chain fatty acyl-CoA assimilation regulator (ScfR) family.</text>
</comment>
<evidence type="ECO:0000256" key="1">
    <source>
        <dbReference type="ARBA" id="ARBA00007227"/>
    </source>
</evidence>
<dbReference type="InterPro" id="IPR010982">
    <property type="entry name" value="Lambda_DNA-bd_dom_sf"/>
</dbReference>
<dbReference type="SUPFAM" id="SSF47413">
    <property type="entry name" value="lambda repressor-like DNA-binding domains"/>
    <property type="match status" value="1"/>
</dbReference>
<reference evidence="3 4" key="1">
    <citation type="submission" date="2019-08" db="EMBL/GenBank/DDBJ databases">
        <title>Bradyrhizobium hipponensis sp. nov., a rhizobium isolated from a Lupinus angustifolius root nodule in Tunisia.</title>
        <authorList>
            <person name="Off K."/>
            <person name="Rejili M."/>
            <person name="Mars M."/>
            <person name="Brachmann A."/>
            <person name="Marin M."/>
        </authorList>
    </citation>
    <scope>NUCLEOTIDE SEQUENCE [LARGE SCALE GENOMIC DNA]</scope>
    <source>
        <strain evidence="3 4">CTAW11</strain>
    </source>
</reference>
<dbReference type="CDD" id="cd00093">
    <property type="entry name" value="HTH_XRE"/>
    <property type="match status" value="1"/>
</dbReference>
<dbReference type="OrthoDB" id="9796786at2"/>